<proteinExistence type="predicted"/>
<feature type="region of interest" description="Disordered" evidence="1">
    <location>
        <begin position="22"/>
        <end position="82"/>
    </location>
</feature>
<sequence>MAYYTTAYPTVASYFDKYHQRSSTVKSKVPSSRPTLNRSSSHHVPAPAPPSVKIPSPTYTLFSSNSPSSPQSSSSRARSRSFSNPAPAIESLLAYHPSDVLINYDLSHPPSQATVIRRSSSSIRKELSPSELDRPATYPPIGEMHITCPYLQWTCIVYPLSSHRSIVTVGDVLETLFRFLRKHVSGEEWHSEKKSTQENVRQAWLRRVKRQQTHKDREYEKKNGLRRIDWLEKLTVFQGLELVKGSRSTWLLHVRQGDKTVKFWNGSHIPILDFYPR</sequence>
<feature type="domain" description="DUF6699" evidence="2">
    <location>
        <begin position="102"/>
        <end position="242"/>
    </location>
</feature>
<feature type="compositionally biased region" description="Polar residues" evidence="1">
    <location>
        <begin position="22"/>
        <end position="38"/>
    </location>
</feature>
<comment type="caution">
    <text evidence="3">The sequence shown here is derived from an EMBL/GenBank/DDBJ whole genome shotgun (WGS) entry which is preliminary data.</text>
</comment>
<evidence type="ECO:0000259" key="2">
    <source>
        <dbReference type="Pfam" id="PF20415"/>
    </source>
</evidence>
<evidence type="ECO:0000313" key="3">
    <source>
        <dbReference type="EMBL" id="GJJ15204.1"/>
    </source>
</evidence>
<organism evidence="3 4">
    <name type="scientific">Clathrus columnatus</name>
    <dbReference type="NCBI Taxonomy" id="1419009"/>
    <lineage>
        <taxon>Eukaryota</taxon>
        <taxon>Fungi</taxon>
        <taxon>Dikarya</taxon>
        <taxon>Basidiomycota</taxon>
        <taxon>Agaricomycotina</taxon>
        <taxon>Agaricomycetes</taxon>
        <taxon>Phallomycetidae</taxon>
        <taxon>Phallales</taxon>
        <taxon>Clathraceae</taxon>
        <taxon>Clathrus</taxon>
    </lineage>
</organism>
<keyword evidence="4" id="KW-1185">Reference proteome</keyword>
<evidence type="ECO:0000256" key="1">
    <source>
        <dbReference type="SAM" id="MobiDB-lite"/>
    </source>
</evidence>
<dbReference type="Proteomes" id="UP001050691">
    <property type="component" value="Unassembled WGS sequence"/>
</dbReference>
<reference evidence="3" key="1">
    <citation type="submission" date="2021-10" db="EMBL/GenBank/DDBJ databases">
        <title>De novo Genome Assembly of Clathrus columnatus (Basidiomycota, Fungi) Using Illumina and Nanopore Sequence Data.</title>
        <authorList>
            <person name="Ogiso-Tanaka E."/>
            <person name="Itagaki H."/>
            <person name="Hosoya T."/>
            <person name="Hosaka K."/>
        </authorList>
    </citation>
    <scope>NUCLEOTIDE SEQUENCE</scope>
    <source>
        <strain evidence="3">MO-923</strain>
    </source>
</reference>
<feature type="compositionally biased region" description="Low complexity" evidence="1">
    <location>
        <begin position="62"/>
        <end position="82"/>
    </location>
</feature>
<dbReference type="AlphaFoldDB" id="A0AAV5AR54"/>
<dbReference type="EMBL" id="BPWL01000010">
    <property type="protein sequence ID" value="GJJ15204.1"/>
    <property type="molecule type" value="Genomic_DNA"/>
</dbReference>
<dbReference type="InterPro" id="IPR046522">
    <property type="entry name" value="DUF6699"/>
</dbReference>
<evidence type="ECO:0000313" key="4">
    <source>
        <dbReference type="Proteomes" id="UP001050691"/>
    </source>
</evidence>
<name>A0AAV5AR54_9AGAM</name>
<protein>
    <recommendedName>
        <fullName evidence="2">DUF6699 domain-containing protein</fullName>
    </recommendedName>
</protein>
<accession>A0AAV5AR54</accession>
<gene>
    <name evidence="3" type="ORF">Clacol_009480</name>
</gene>
<dbReference type="Pfam" id="PF20415">
    <property type="entry name" value="DUF6699"/>
    <property type="match status" value="1"/>
</dbReference>